<sequence>MSNSASLASSSSPPVIPMDPRLRQLLKACNKGDFSLCNSLVLADPDILLSTTPHKNNCLHIAAMLGHHEFAREAWSRAPSLFSGTNVDGETPLIAALMAANLSLASGIITAMPNHDLEEGRPLNRMLLKVDRRNENALHHAMRNGFENLALQLLDIEPQLSMQVTNAGESPMYMASRRGYNKIVEQLLESPTSADCGPTEESAMHAAVSFNHPGQDCTAVNVANTSAINVVYGKTSLWKTLQWVS</sequence>
<dbReference type="Pfam" id="PF12796">
    <property type="entry name" value="Ank_2"/>
    <property type="match status" value="2"/>
</dbReference>
<gene>
    <name evidence="1" type="ORF">FCM35_KLT10478</name>
</gene>
<dbReference type="Gene3D" id="1.25.40.20">
    <property type="entry name" value="Ankyrin repeat-containing domain"/>
    <property type="match status" value="1"/>
</dbReference>
<dbReference type="InterPro" id="IPR002110">
    <property type="entry name" value="Ankyrin_rpt"/>
</dbReference>
<name>A0A833V5T1_9POAL</name>
<dbReference type="EMBL" id="SWLB01000020">
    <property type="protein sequence ID" value="KAF3325407.1"/>
    <property type="molecule type" value="Genomic_DNA"/>
</dbReference>
<dbReference type="InterPro" id="IPR036770">
    <property type="entry name" value="Ankyrin_rpt-contain_sf"/>
</dbReference>
<dbReference type="AlphaFoldDB" id="A0A833V5T1"/>
<dbReference type="Proteomes" id="UP000623129">
    <property type="component" value="Unassembled WGS sequence"/>
</dbReference>
<protein>
    <submittedName>
        <fullName evidence="1">Ankyrin repeat-containing protein</fullName>
    </submittedName>
</protein>
<keyword evidence="2" id="KW-1185">Reference proteome</keyword>
<dbReference type="PANTHER" id="PTHR24121">
    <property type="entry name" value="NO MECHANORECEPTOR POTENTIAL C, ISOFORM D-RELATED"/>
    <property type="match status" value="1"/>
</dbReference>
<dbReference type="SUPFAM" id="SSF48403">
    <property type="entry name" value="Ankyrin repeat"/>
    <property type="match status" value="1"/>
</dbReference>
<proteinExistence type="predicted"/>
<evidence type="ECO:0000313" key="1">
    <source>
        <dbReference type="EMBL" id="KAF3325407.1"/>
    </source>
</evidence>
<dbReference type="OrthoDB" id="1847170at2759"/>
<organism evidence="1 2">
    <name type="scientific">Carex littledalei</name>
    <dbReference type="NCBI Taxonomy" id="544730"/>
    <lineage>
        <taxon>Eukaryota</taxon>
        <taxon>Viridiplantae</taxon>
        <taxon>Streptophyta</taxon>
        <taxon>Embryophyta</taxon>
        <taxon>Tracheophyta</taxon>
        <taxon>Spermatophyta</taxon>
        <taxon>Magnoliopsida</taxon>
        <taxon>Liliopsida</taxon>
        <taxon>Poales</taxon>
        <taxon>Cyperaceae</taxon>
        <taxon>Cyperoideae</taxon>
        <taxon>Cariceae</taxon>
        <taxon>Carex</taxon>
        <taxon>Carex subgen. Euthyceras</taxon>
    </lineage>
</organism>
<reference evidence="1" key="1">
    <citation type="submission" date="2020-01" db="EMBL/GenBank/DDBJ databases">
        <title>Genome sequence of Kobresia littledalei, the first chromosome-level genome in the family Cyperaceae.</title>
        <authorList>
            <person name="Qu G."/>
        </authorList>
    </citation>
    <scope>NUCLEOTIDE SEQUENCE</scope>
    <source>
        <strain evidence="1">C.B.Clarke</strain>
        <tissue evidence="1">Leaf</tissue>
    </source>
</reference>
<evidence type="ECO:0000313" key="2">
    <source>
        <dbReference type="Proteomes" id="UP000623129"/>
    </source>
</evidence>
<dbReference type="PANTHER" id="PTHR24121:SF19">
    <property type="entry name" value="OS11G0247700 PROTEIN"/>
    <property type="match status" value="1"/>
</dbReference>
<accession>A0A833V5T1</accession>
<dbReference type="SMART" id="SM00248">
    <property type="entry name" value="ANK"/>
    <property type="match status" value="4"/>
</dbReference>
<comment type="caution">
    <text evidence="1">The sequence shown here is derived from an EMBL/GenBank/DDBJ whole genome shotgun (WGS) entry which is preliminary data.</text>
</comment>